<dbReference type="Pfam" id="PF13439">
    <property type="entry name" value="Glyco_transf_4"/>
    <property type="match status" value="1"/>
</dbReference>
<feature type="domain" description="Glycosyltransferase subfamily 4-like N-terminal" evidence="2">
    <location>
        <begin position="12"/>
        <end position="173"/>
    </location>
</feature>
<dbReference type="SUPFAM" id="SSF53756">
    <property type="entry name" value="UDP-Glycosyltransferase/glycogen phosphorylase"/>
    <property type="match status" value="1"/>
</dbReference>
<dbReference type="CDD" id="cd03801">
    <property type="entry name" value="GT4_PimA-like"/>
    <property type="match status" value="1"/>
</dbReference>
<dbReference type="Pfam" id="PF00534">
    <property type="entry name" value="Glycos_transf_1"/>
    <property type="match status" value="1"/>
</dbReference>
<dbReference type="PANTHER" id="PTHR45871:SF1">
    <property type="entry name" value="PHOSPHATIDYLINOSITOL N-ACETYLGLUCOSAMINYLTRANSFERASE SUBUNIT A"/>
    <property type="match status" value="1"/>
</dbReference>
<name>A0AAP6WU82_CLOPF</name>
<dbReference type="PANTHER" id="PTHR45871">
    <property type="entry name" value="N-ACETYLGLUCOSAMINYL-PHOSPHATIDYLINOSITOL BIOSYNTHETIC PROTEIN"/>
    <property type="match status" value="1"/>
</dbReference>
<dbReference type="Gene3D" id="3.40.50.2000">
    <property type="entry name" value="Glycogen Phosphorylase B"/>
    <property type="match status" value="2"/>
</dbReference>
<sequence length="373" mass="43400">MNILYLSLGREYGGTEKVIENLLDSFKNDLKNKITVVAMNNTRFFQVLKLKYSNNSNIEILGLLNSNKKIIRNIFLLRNLIKFKKFDVIHVHSIVSNLIFQLANIRLGNKSIITVHSRSDFDRKRNIKGILMNNLEIFLLNRNTEIVCVSNSIKEYLLEKGLSKNIEVIHNGIYGINQKASHLQIEKFKVKYSKVDSLLLIYIGRLTEVKGIYNLISIIKKISKKNKNVDFLVLGEGELKLMFDEEIEKKQLKNVKLLGFQNQIKDYLPYCDFLIMPSNMEGIPITILEAMSCSIPCIASNVGGIPEIINEKNGVLYNNNNLDYIIEKIDYYEKNRKLIDNLKNQAYKDFNEKWNINKFIQKYKERYILLSKK</sequence>
<proteinExistence type="predicted"/>
<accession>A0AAP6WU82</accession>
<dbReference type="AlphaFoldDB" id="A0AAP6WU82"/>
<gene>
    <name evidence="3" type="ORF">G6Z34_16400</name>
</gene>
<organism evidence="3 4">
    <name type="scientific">Clostridium perfringens</name>
    <dbReference type="NCBI Taxonomy" id="1502"/>
    <lineage>
        <taxon>Bacteria</taxon>
        <taxon>Bacillati</taxon>
        <taxon>Bacillota</taxon>
        <taxon>Clostridia</taxon>
        <taxon>Eubacteriales</taxon>
        <taxon>Clostridiaceae</taxon>
        <taxon>Clostridium</taxon>
    </lineage>
</organism>
<feature type="domain" description="Glycosyl transferase family 1" evidence="1">
    <location>
        <begin position="187"/>
        <end position="348"/>
    </location>
</feature>
<dbReference type="EMBL" id="JAALLZ010000015">
    <property type="protein sequence ID" value="NGU31639.1"/>
    <property type="molecule type" value="Genomic_DNA"/>
</dbReference>
<comment type="caution">
    <text evidence="3">The sequence shown here is derived from an EMBL/GenBank/DDBJ whole genome shotgun (WGS) entry which is preliminary data.</text>
</comment>
<protein>
    <submittedName>
        <fullName evidence="3">Glycosyltransferase family 4 protein</fullName>
    </submittedName>
</protein>
<dbReference type="RefSeq" id="WP_003455227.1">
    <property type="nucleotide sequence ID" value="NZ_CATNWT010000001.1"/>
</dbReference>
<evidence type="ECO:0000259" key="2">
    <source>
        <dbReference type="Pfam" id="PF13439"/>
    </source>
</evidence>
<dbReference type="InterPro" id="IPR001296">
    <property type="entry name" value="Glyco_trans_1"/>
</dbReference>
<reference evidence="3 4" key="1">
    <citation type="submission" date="2020-02" db="EMBL/GenBank/DDBJ databases">
        <title>Genomic Insights into the Phylogeny and Genetic Plasticity of the Human and Animal Enteric Pathogen Clostridium perfringens.</title>
        <authorList>
            <person name="Feng Y."/>
            <person name="Hu Y."/>
        </authorList>
    </citation>
    <scope>NUCLEOTIDE SEQUENCE [LARGE SCALE GENOMIC DNA]</scope>
    <source>
        <strain evidence="3 4">CP-40</strain>
    </source>
</reference>
<evidence type="ECO:0000313" key="4">
    <source>
        <dbReference type="Proteomes" id="UP000481454"/>
    </source>
</evidence>
<evidence type="ECO:0000313" key="3">
    <source>
        <dbReference type="EMBL" id="NGU31639.1"/>
    </source>
</evidence>
<dbReference type="Proteomes" id="UP000481454">
    <property type="component" value="Unassembled WGS sequence"/>
</dbReference>
<evidence type="ECO:0000259" key="1">
    <source>
        <dbReference type="Pfam" id="PF00534"/>
    </source>
</evidence>
<dbReference type="InterPro" id="IPR028098">
    <property type="entry name" value="Glyco_trans_4-like_N"/>
</dbReference>
<dbReference type="GO" id="GO:0016757">
    <property type="term" value="F:glycosyltransferase activity"/>
    <property type="evidence" value="ECO:0007669"/>
    <property type="project" value="InterPro"/>
</dbReference>